<dbReference type="Gene3D" id="1.20.5.170">
    <property type="match status" value="1"/>
</dbReference>
<reference evidence="3 4" key="1">
    <citation type="submission" date="2014-09" db="EMBL/GenBank/DDBJ databases">
        <authorList>
            <person name="Ellenberger Sabrina"/>
        </authorList>
    </citation>
    <scope>NUCLEOTIDE SEQUENCE [LARGE SCALE GENOMIC DNA]</scope>
    <source>
        <strain evidence="3 4">CBS 412.66</strain>
    </source>
</reference>
<organism evidence="3 4">
    <name type="scientific">Parasitella parasitica</name>
    <dbReference type="NCBI Taxonomy" id="35722"/>
    <lineage>
        <taxon>Eukaryota</taxon>
        <taxon>Fungi</taxon>
        <taxon>Fungi incertae sedis</taxon>
        <taxon>Mucoromycota</taxon>
        <taxon>Mucoromycotina</taxon>
        <taxon>Mucoromycetes</taxon>
        <taxon>Mucorales</taxon>
        <taxon>Mucorineae</taxon>
        <taxon>Mucoraceae</taxon>
        <taxon>Parasitella</taxon>
    </lineage>
</organism>
<accession>A0A0B7N3J7</accession>
<dbReference type="GO" id="GO:0003700">
    <property type="term" value="F:DNA-binding transcription factor activity"/>
    <property type="evidence" value="ECO:0007669"/>
    <property type="project" value="InterPro"/>
</dbReference>
<dbReference type="PANTHER" id="PTHR38116">
    <property type="entry name" value="CHROMOSOME 7, WHOLE GENOME SHOTGUN SEQUENCE"/>
    <property type="match status" value="1"/>
</dbReference>
<feature type="region of interest" description="Disordered" evidence="1">
    <location>
        <begin position="201"/>
        <end position="238"/>
    </location>
</feature>
<feature type="compositionally biased region" description="Low complexity" evidence="1">
    <location>
        <begin position="208"/>
        <end position="232"/>
    </location>
</feature>
<proteinExistence type="predicted"/>
<dbReference type="PROSITE" id="PS00036">
    <property type="entry name" value="BZIP_BASIC"/>
    <property type="match status" value="1"/>
</dbReference>
<evidence type="ECO:0000313" key="4">
    <source>
        <dbReference type="Proteomes" id="UP000054107"/>
    </source>
</evidence>
<evidence type="ECO:0000256" key="1">
    <source>
        <dbReference type="SAM" id="MobiDB-lite"/>
    </source>
</evidence>
<feature type="domain" description="BZIP" evidence="2">
    <location>
        <begin position="43"/>
        <end position="57"/>
    </location>
</feature>
<gene>
    <name evidence="3" type="primary">PARPA_03625.1 scaffold 9253</name>
</gene>
<sequence length="619" mass="70470">MSDLSFEHFDPELELGNLDENGRPIRPRKKPGRKPNPPSPAQRKAQNRAAQRAFRERKRREMREAESTVKQCIFARDQALREVCRLKRRLEELRFEANYLKGYTLTLKMACVANKVQVPKFWDTGATDEIGSDELTFSKTKGIPQQLEVFLDNKMNIISIDQHASLLQQQPLQNKNSSMSDSDLPPSSILSWSSPAASSSYLVDQDGSPQSPFSSSVSSTTTAADASPGTSSYASDFDNVSHTNTHHSTGSNDFDINDTLSTIAPQLASHLETPFFQQLLNTDLVGAHLQQPCTTHHASSTKNFPTTVRQNTSLSENEQETSTQQREEEPMIDAKTGLIRSVTEYNNTTDTDDILSSLSTHSNSNDKKIFPPMTPVDAIQQMRAMKNLDSTTRALFTPTELQRTIRHDTRIDVVPGAALRDHMILFQDYYNANELFDYLAESSVFLGGELGNTDSWFVPPAFFKKYWFLCPNHKHKRMDNATEIMVKLGQNMIDLMAQRKQMYIEREHYSDYFPESVATKEQVEQVQQFVDDEFLHKDEQQHLDDIYQQQQCMEMFTMEEDDDDEMLDQNASSILQQQQQQHGQLNLLDSDLPLDQFMTMINNATLPSLTPQSFTVEKT</sequence>
<feature type="region of interest" description="Disordered" evidence="1">
    <location>
        <begin position="295"/>
        <end position="329"/>
    </location>
</feature>
<feature type="region of interest" description="Disordered" evidence="1">
    <location>
        <begin position="1"/>
        <end position="62"/>
    </location>
</feature>
<name>A0A0B7N3J7_9FUNG</name>
<protein>
    <recommendedName>
        <fullName evidence="2">BZIP domain-containing protein</fullName>
    </recommendedName>
</protein>
<feature type="compositionally biased region" description="Basic and acidic residues" evidence="1">
    <location>
        <begin position="1"/>
        <end position="11"/>
    </location>
</feature>
<keyword evidence="4" id="KW-1185">Reference proteome</keyword>
<feature type="compositionally biased region" description="Low complexity" evidence="1">
    <location>
        <begin position="312"/>
        <end position="324"/>
    </location>
</feature>
<dbReference type="InterPro" id="IPR004827">
    <property type="entry name" value="bZIP"/>
</dbReference>
<dbReference type="Proteomes" id="UP000054107">
    <property type="component" value="Unassembled WGS sequence"/>
</dbReference>
<dbReference type="AlphaFoldDB" id="A0A0B7N3J7"/>
<dbReference type="InterPro" id="IPR046347">
    <property type="entry name" value="bZIP_sf"/>
</dbReference>
<evidence type="ECO:0000313" key="3">
    <source>
        <dbReference type="EMBL" id="CEP10008.1"/>
    </source>
</evidence>
<dbReference type="OrthoDB" id="125347at2759"/>
<dbReference type="PANTHER" id="PTHR38116:SF9">
    <property type="entry name" value="BZIP DOMAIN-CONTAINING PROTEIN"/>
    <property type="match status" value="1"/>
</dbReference>
<evidence type="ECO:0000259" key="2">
    <source>
        <dbReference type="PROSITE" id="PS00036"/>
    </source>
</evidence>
<feature type="compositionally biased region" description="Polar residues" evidence="1">
    <location>
        <begin position="295"/>
        <end position="311"/>
    </location>
</feature>
<feature type="compositionally biased region" description="Low complexity" evidence="1">
    <location>
        <begin position="41"/>
        <end position="52"/>
    </location>
</feature>
<dbReference type="EMBL" id="LN723087">
    <property type="protein sequence ID" value="CEP10008.1"/>
    <property type="molecule type" value="Genomic_DNA"/>
</dbReference>
<dbReference type="SUPFAM" id="SSF57959">
    <property type="entry name" value="Leucine zipper domain"/>
    <property type="match status" value="1"/>
</dbReference>